<accession>A0A2S5THC0</accession>
<keyword evidence="2 10" id="KW-0436">Ligase</keyword>
<dbReference type="EMBL" id="PSNW01000004">
    <property type="protein sequence ID" value="PPE74380.1"/>
    <property type="molecule type" value="Genomic_DNA"/>
</dbReference>
<comment type="catalytic activity">
    <reaction evidence="10 11">
        <text>D-alanyl-D-alanine + UDP-N-acetyl-alpha-D-muramoyl-L-alanyl-gamma-D-glutamyl-meso-2,6-diaminopimelate + ATP = UDP-N-acetyl-alpha-D-muramoyl-L-alanyl-gamma-D-glutamyl-meso-2,6-diaminopimeloyl-D-alanyl-D-alanine + ADP + phosphate + H(+)</text>
        <dbReference type="Rhea" id="RHEA:28374"/>
        <dbReference type="ChEBI" id="CHEBI:15378"/>
        <dbReference type="ChEBI" id="CHEBI:30616"/>
        <dbReference type="ChEBI" id="CHEBI:43474"/>
        <dbReference type="ChEBI" id="CHEBI:57822"/>
        <dbReference type="ChEBI" id="CHEBI:61386"/>
        <dbReference type="ChEBI" id="CHEBI:83905"/>
        <dbReference type="ChEBI" id="CHEBI:456216"/>
        <dbReference type="EC" id="6.3.2.10"/>
    </reaction>
</comment>
<dbReference type="GO" id="GO:0071555">
    <property type="term" value="P:cell wall organization"/>
    <property type="evidence" value="ECO:0007669"/>
    <property type="project" value="UniProtKB-KW"/>
</dbReference>
<dbReference type="GO" id="GO:0047480">
    <property type="term" value="F:UDP-N-acetylmuramoyl-tripeptide-D-alanyl-D-alanine ligase activity"/>
    <property type="evidence" value="ECO:0007669"/>
    <property type="project" value="UniProtKB-UniRule"/>
</dbReference>
<gene>
    <name evidence="10" type="primary">murF</name>
    <name evidence="15" type="ORF">C3942_09150</name>
</gene>
<dbReference type="InterPro" id="IPR004101">
    <property type="entry name" value="Mur_ligase_C"/>
</dbReference>
<dbReference type="GO" id="GO:0051301">
    <property type="term" value="P:cell division"/>
    <property type="evidence" value="ECO:0007669"/>
    <property type="project" value="UniProtKB-KW"/>
</dbReference>
<protein>
    <recommendedName>
        <fullName evidence="10 11">UDP-N-acetylmuramoyl-tripeptide--D-alanyl-D-alanine ligase</fullName>
        <ecNumber evidence="10 11">6.3.2.10</ecNumber>
    </recommendedName>
    <alternativeName>
        <fullName evidence="10">D-alanyl-D-alanine-adding enzyme</fullName>
    </alternativeName>
</protein>
<evidence type="ECO:0000259" key="12">
    <source>
        <dbReference type="Pfam" id="PF01225"/>
    </source>
</evidence>
<evidence type="ECO:0000256" key="4">
    <source>
        <dbReference type="ARBA" id="ARBA00022741"/>
    </source>
</evidence>
<keyword evidence="6 10" id="KW-0133">Cell shape</keyword>
<evidence type="ECO:0000313" key="16">
    <source>
        <dbReference type="Proteomes" id="UP000238220"/>
    </source>
</evidence>
<dbReference type="InterPro" id="IPR051046">
    <property type="entry name" value="MurCDEF_CellWall_CoF430Synth"/>
</dbReference>
<feature type="binding site" evidence="10">
    <location>
        <begin position="105"/>
        <end position="111"/>
    </location>
    <ligand>
        <name>ATP</name>
        <dbReference type="ChEBI" id="CHEBI:30616"/>
    </ligand>
</feature>
<evidence type="ECO:0000256" key="10">
    <source>
        <dbReference type="HAMAP-Rule" id="MF_02019"/>
    </source>
</evidence>
<keyword evidence="3 10" id="KW-0132">Cell division</keyword>
<keyword evidence="1 10" id="KW-0963">Cytoplasm</keyword>
<comment type="function">
    <text evidence="10 11">Involved in cell wall formation. Catalyzes the final step in the synthesis of UDP-N-acetylmuramoyl-pentapeptide, the precursor of murein.</text>
</comment>
<evidence type="ECO:0000256" key="5">
    <source>
        <dbReference type="ARBA" id="ARBA00022840"/>
    </source>
</evidence>
<dbReference type="Gene3D" id="3.90.190.20">
    <property type="entry name" value="Mur ligase, C-terminal domain"/>
    <property type="match status" value="1"/>
</dbReference>
<evidence type="ECO:0000259" key="13">
    <source>
        <dbReference type="Pfam" id="PF02875"/>
    </source>
</evidence>
<dbReference type="InterPro" id="IPR036615">
    <property type="entry name" value="Mur_ligase_C_dom_sf"/>
</dbReference>
<dbReference type="InterPro" id="IPR035911">
    <property type="entry name" value="MurE/MurF_N"/>
</dbReference>
<dbReference type="NCBIfam" id="TIGR01143">
    <property type="entry name" value="murF"/>
    <property type="match status" value="1"/>
</dbReference>
<name>A0A2S5THC0_9GAMM</name>
<dbReference type="InterPro" id="IPR013221">
    <property type="entry name" value="Mur_ligase_cen"/>
</dbReference>
<dbReference type="PANTHER" id="PTHR43024">
    <property type="entry name" value="UDP-N-ACETYLMURAMOYL-TRIPEPTIDE--D-ALANYL-D-ALANINE LIGASE"/>
    <property type="match status" value="1"/>
</dbReference>
<dbReference type="UniPathway" id="UPA00219"/>
<dbReference type="GO" id="GO:0008360">
    <property type="term" value="P:regulation of cell shape"/>
    <property type="evidence" value="ECO:0007669"/>
    <property type="project" value="UniProtKB-KW"/>
</dbReference>
<dbReference type="Pfam" id="PF01225">
    <property type="entry name" value="Mur_ligase"/>
    <property type="match status" value="1"/>
</dbReference>
<evidence type="ECO:0000259" key="14">
    <source>
        <dbReference type="Pfam" id="PF08245"/>
    </source>
</evidence>
<feature type="domain" description="Mur ligase central" evidence="14">
    <location>
        <begin position="103"/>
        <end position="292"/>
    </location>
</feature>
<dbReference type="OrthoDB" id="9801978at2"/>
<evidence type="ECO:0000256" key="3">
    <source>
        <dbReference type="ARBA" id="ARBA00022618"/>
    </source>
</evidence>
<keyword evidence="4 10" id="KW-0547">Nucleotide-binding</keyword>
<comment type="caution">
    <text evidence="15">The sequence shown here is derived from an EMBL/GenBank/DDBJ whole genome shotgun (WGS) entry which is preliminary data.</text>
</comment>
<organism evidence="15 16">
    <name type="scientific">Solimonas fluminis</name>
    <dbReference type="NCBI Taxonomy" id="2086571"/>
    <lineage>
        <taxon>Bacteria</taxon>
        <taxon>Pseudomonadati</taxon>
        <taxon>Pseudomonadota</taxon>
        <taxon>Gammaproteobacteria</taxon>
        <taxon>Nevskiales</taxon>
        <taxon>Nevskiaceae</taxon>
        <taxon>Solimonas</taxon>
    </lineage>
</organism>
<dbReference type="EC" id="6.3.2.10" evidence="10 11"/>
<dbReference type="SUPFAM" id="SSF63418">
    <property type="entry name" value="MurE/MurF N-terminal domain"/>
    <property type="match status" value="1"/>
</dbReference>
<dbReference type="GO" id="GO:0005737">
    <property type="term" value="C:cytoplasm"/>
    <property type="evidence" value="ECO:0007669"/>
    <property type="project" value="UniProtKB-SubCell"/>
</dbReference>
<keyword evidence="16" id="KW-1185">Reference proteome</keyword>
<dbReference type="GO" id="GO:0008766">
    <property type="term" value="F:UDP-N-acetylmuramoylalanyl-D-glutamyl-2,6-diaminopimelate-D-alanyl-D-alanine ligase activity"/>
    <property type="evidence" value="ECO:0007669"/>
    <property type="project" value="RHEA"/>
</dbReference>
<evidence type="ECO:0000256" key="11">
    <source>
        <dbReference type="RuleBase" id="RU004136"/>
    </source>
</evidence>
<dbReference type="Gene3D" id="3.40.1190.10">
    <property type="entry name" value="Mur-like, catalytic domain"/>
    <property type="match status" value="1"/>
</dbReference>
<dbReference type="Pfam" id="PF02875">
    <property type="entry name" value="Mur_ligase_C"/>
    <property type="match status" value="1"/>
</dbReference>
<evidence type="ECO:0000256" key="6">
    <source>
        <dbReference type="ARBA" id="ARBA00022960"/>
    </source>
</evidence>
<dbReference type="InterPro" id="IPR000713">
    <property type="entry name" value="Mur_ligase_N"/>
</dbReference>
<evidence type="ECO:0000256" key="8">
    <source>
        <dbReference type="ARBA" id="ARBA00023306"/>
    </source>
</evidence>
<dbReference type="SUPFAM" id="SSF53244">
    <property type="entry name" value="MurD-like peptide ligases, peptide-binding domain"/>
    <property type="match status" value="1"/>
</dbReference>
<dbReference type="Proteomes" id="UP000238220">
    <property type="component" value="Unassembled WGS sequence"/>
</dbReference>
<dbReference type="Gene3D" id="3.40.1390.10">
    <property type="entry name" value="MurE/MurF, N-terminal domain"/>
    <property type="match status" value="1"/>
</dbReference>
<evidence type="ECO:0000313" key="15">
    <source>
        <dbReference type="EMBL" id="PPE74380.1"/>
    </source>
</evidence>
<evidence type="ECO:0000256" key="1">
    <source>
        <dbReference type="ARBA" id="ARBA00022490"/>
    </source>
</evidence>
<keyword evidence="7 10" id="KW-0573">Peptidoglycan synthesis</keyword>
<dbReference type="AlphaFoldDB" id="A0A2S5THC0"/>
<evidence type="ECO:0000256" key="9">
    <source>
        <dbReference type="ARBA" id="ARBA00023316"/>
    </source>
</evidence>
<dbReference type="GO" id="GO:0009252">
    <property type="term" value="P:peptidoglycan biosynthetic process"/>
    <property type="evidence" value="ECO:0007669"/>
    <property type="project" value="UniProtKB-UniRule"/>
</dbReference>
<comment type="pathway">
    <text evidence="10 11">Cell wall biogenesis; peptidoglycan biosynthesis.</text>
</comment>
<keyword evidence="9 10" id="KW-0961">Cell wall biogenesis/degradation</keyword>
<comment type="subcellular location">
    <subcellularLocation>
        <location evidence="10 11">Cytoplasm</location>
    </subcellularLocation>
</comment>
<dbReference type="HAMAP" id="MF_02019">
    <property type="entry name" value="MurF"/>
    <property type="match status" value="1"/>
</dbReference>
<dbReference type="InterPro" id="IPR036565">
    <property type="entry name" value="Mur-like_cat_sf"/>
</dbReference>
<dbReference type="GO" id="GO:0005524">
    <property type="term" value="F:ATP binding"/>
    <property type="evidence" value="ECO:0007669"/>
    <property type="project" value="UniProtKB-UniRule"/>
</dbReference>
<reference evidence="15 16" key="1">
    <citation type="submission" date="2018-02" db="EMBL/GenBank/DDBJ databases">
        <title>Genome sequencing of Solimonas sp. HR-BB.</title>
        <authorList>
            <person name="Lee Y."/>
            <person name="Jeon C.O."/>
        </authorList>
    </citation>
    <scope>NUCLEOTIDE SEQUENCE [LARGE SCALE GENOMIC DNA]</scope>
    <source>
        <strain evidence="15 16">HR-BB</strain>
    </source>
</reference>
<feature type="domain" description="Mur ligase N-terminal catalytic" evidence="12">
    <location>
        <begin position="25"/>
        <end position="80"/>
    </location>
</feature>
<sequence length="455" mass="47215">MDRLSTLARLLNGELAGADAGFARVGTDTRTLQPGDLYVALQGERFDGHNFLEAAAAAGAAGALVSRRVELPLPQVVVGDTLKALQEYAADWRRRFDIPVVAVTGSNGKTTTKQLLASVLAARGPVLATRGNLNNHIGVPLTLLSLRPGHRTAVIEMGANHGGEIALLASLAKPDVGVVTQAGDAHLEGFGSREGVARGKGELFAALSGGVAVINADDRYAPLWRDLARHASVISFGFGEDADVRALHVHAEPPEAPAAMLFELRAPNGKQSVRLPLPGRHMVANALAAAACGVALGLDVQQIAQGLASVDAPSGRLSWKTTTQGARLLDDSYNANPSSLKAGLELLAGMTGRRWAVLGGMAELGPDAEQLHADAGRAARELGIDRLLTLGPLARHAAEAFGPGAEAYDSVEALVAATHQQLDAQTVVLVKGSRSSRMERVVAALTGEASAGESH</sequence>
<keyword evidence="8 10" id="KW-0131">Cell cycle</keyword>
<evidence type="ECO:0000256" key="7">
    <source>
        <dbReference type="ARBA" id="ARBA00022984"/>
    </source>
</evidence>
<proteinExistence type="inferred from homology"/>
<keyword evidence="5 10" id="KW-0067">ATP-binding</keyword>
<evidence type="ECO:0000256" key="2">
    <source>
        <dbReference type="ARBA" id="ARBA00022598"/>
    </source>
</evidence>
<feature type="domain" description="Mur ligase C-terminal" evidence="13">
    <location>
        <begin position="315"/>
        <end position="434"/>
    </location>
</feature>
<dbReference type="Pfam" id="PF08245">
    <property type="entry name" value="Mur_ligase_M"/>
    <property type="match status" value="1"/>
</dbReference>
<dbReference type="SUPFAM" id="SSF53623">
    <property type="entry name" value="MurD-like peptide ligases, catalytic domain"/>
    <property type="match status" value="1"/>
</dbReference>
<dbReference type="InterPro" id="IPR005863">
    <property type="entry name" value="UDP-N-AcMur_synth"/>
</dbReference>
<comment type="similarity">
    <text evidence="10">Belongs to the MurCDEF family. MurF subfamily.</text>
</comment>
<dbReference type="PANTHER" id="PTHR43024:SF1">
    <property type="entry name" value="UDP-N-ACETYLMURAMOYL-TRIPEPTIDE--D-ALANYL-D-ALANINE LIGASE"/>
    <property type="match status" value="1"/>
</dbReference>